<reference evidence="1 2" key="1">
    <citation type="journal article" date="2012" name="Genome Biol.">
        <title>Sequencing three crocodilian genomes to illuminate the evolution of archosaurs and amniotes.</title>
        <authorList>
            <person name="St John J.A."/>
            <person name="Braun E.L."/>
            <person name="Isberg S.R."/>
            <person name="Miles L.G."/>
            <person name="Chong A.Y."/>
            <person name="Gongora J."/>
            <person name="Dalzell P."/>
            <person name="Moran C."/>
            <person name="Bed'hom B."/>
            <person name="Abzhanov A."/>
            <person name="Burgess S.C."/>
            <person name="Cooksey A.M."/>
            <person name="Castoe T.A."/>
            <person name="Crawford N.G."/>
            <person name="Densmore L.D."/>
            <person name="Drew J.C."/>
            <person name="Edwards S.V."/>
            <person name="Faircloth B.C."/>
            <person name="Fujita M.K."/>
            <person name="Greenwold M.J."/>
            <person name="Hoffmann F.G."/>
            <person name="Howard J.M."/>
            <person name="Iguchi T."/>
            <person name="Janes D.E."/>
            <person name="Khan S.Y."/>
            <person name="Kohno S."/>
            <person name="de Koning A.J."/>
            <person name="Lance S.L."/>
            <person name="McCarthy F.M."/>
            <person name="McCormack J.E."/>
            <person name="Merchant M.E."/>
            <person name="Peterson D.G."/>
            <person name="Pollock D.D."/>
            <person name="Pourmand N."/>
            <person name="Raney B.J."/>
            <person name="Roessler K.A."/>
            <person name="Sanford J.R."/>
            <person name="Sawyer R.H."/>
            <person name="Schmidt C.J."/>
            <person name="Triplett E.W."/>
            <person name="Tuberville T.D."/>
            <person name="Venegas-Anaya M."/>
            <person name="Howard J.T."/>
            <person name="Jarvis E.D."/>
            <person name="Guillette L.J.Jr."/>
            <person name="Glenn T.C."/>
            <person name="Green R.E."/>
            <person name="Ray D.A."/>
        </authorList>
    </citation>
    <scope>NUCLEOTIDE SEQUENCE [LARGE SCALE GENOMIC DNA]</scope>
    <source>
        <strain evidence="1">KSC_2009_1</strain>
    </source>
</reference>
<sequence>MPFATAALELACTGMCYGIPLSQVLLSSWLCGEKRRQDFDRELPPYPPAARLAVLPLLRGWQVALSRTLTGTYLCVKEGKLAETNCSQVGKILPFWDLSSSKAGPASPHGISSLIRMGRQWVLKDGQEEGVGSIACSDSAQGSSGVEGWALSVGEAGGPGIEASQALQSPLPLPVALVSTGCTWVWRGTLETLPGVCESCN</sequence>
<dbReference type="Proteomes" id="UP000050525">
    <property type="component" value="Unassembled WGS sequence"/>
</dbReference>
<gene>
    <name evidence="1" type="ORF">Y1Q_0008121</name>
</gene>
<keyword evidence="2" id="KW-1185">Reference proteome</keyword>
<comment type="caution">
    <text evidence="1">The sequence shown here is derived from an EMBL/GenBank/DDBJ whole genome shotgun (WGS) entry which is preliminary data.</text>
</comment>
<protein>
    <submittedName>
        <fullName evidence="1">Uncharacterized protein</fullName>
    </submittedName>
</protein>
<evidence type="ECO:0000313" key="2">
    <source>
        <dbReference type="Proteomes" id="UP000050525"/>
    </source>
</evidence>
<name>A0A151MWD4_ALLMI</name>
<dbReference type="EMBL" id="AKHW03004743">
    <property type="protein sequence ID" value="KYO28812.1"/>
    <property type="molecule type" value="Genomic_DNA"/>
</dbReference>
<evidence type="ECO:0000313" key="1">
    <source>
        <dbReference type="EMBL" id="KYO28812.1"/>
    </source>
</evidence>
<accession>A0A151MWD4</accession>
<dbReference type="AlphaFoldDB" id="A0A151MWD4"/>
<proteinExistence type="predicted"/>
<organism evidence="1 2">
    <name type="scientific">Alligator mississippiensis</name>
    <name type="common">American alligator</name>
    <dbReference type="NCBI Taxonomy" id="8496"/>
    <lineage>
        <taxon>Eukaryota</taxon>
        <taxon>Metazoa</taxon>
        <taxon>Chordata</taxon>
        <taxon>Craniata</taxon>
        <taxon>Vertebrata</taxon>
        <taxon>Euteleostomi</taxon>
        <taxon>Archelosauria</taxon>
        <taxon>Archosauria</taxon>
        <taxon>Crocodylia</taxon>
        <taxon>Alligatoridae</taxon>
        <taxon>Alligatorinae</taxon>
        <taxon>Alligator</taxon>
    </lineage>
</organism>